<evidence type="ECO:0000256" key="6">
    <source>
        <dbReference type="ARBA" id="ARBA00023004"/>
    </source>
</evidence>
<dbReference type="Gene3D" id="1.10.630.10">
    <property type="entry name" value="Cytochrome P450"/>
    <property type="match status" value="2"/>
</dbReference>
<keyword evidence="6 8" id="KW-0408">Iron</keyword>
<dbReference type="PRINTS" id="PR00385">
    <property type="entry name" value="P450"/>
</dbReference>
<reference evidence="10 11" key="1">
    <citation type="submission" date="2024-08" db="EMBL/GenBank/DDBJ databases">
        <authorList>
            <person name="Cucini C."/>
            <person name="Frati F."/>
        </authorList>
    </citation>
    <scope>NUCLEOTIDE SEQUENCE [LARGE SCALE GENOMIC DNA]</scope>
</reference>
<evidence type="ECO:0000256" key="9">
    <source>
        <dbReference type="SAM" id="Phobius"/>
    </source>
</evidence>
<dbReference type="InterPro" id="IPR017972">
    <property type="entry name" value="Cyt_P450_CS"/>
</dbReference>
<dbReference type="SUPFAM" id="SSF48264">
    <property type="entry name" value="Cytochrome P450"/>
    <property type="match status" value="1"/>
</dbReference>
<evidence type="ECO:0000256" key="7">
    <source>
        <dbReference type="ARBA" id="ARBA00023033"/>
    </source>
</evidence>
<evidence type="ECO:0000313" key="10">
    <source>
        <dbReference type="EMBL" id="CAL8148565.1"/>
    </source>
</evidence>
<keyword evidence="8" id="KW-0560">Oxidoreductase</keyword>
<sequence>MSKYIHPQFLPDSAEECKHRKMAFVLELVLVLAILLGWWFVVDKRNHKKYPPGPLRLPILGNILQIAAQSPFPSIAFANLSKKYGEVMYLKMGMVSAVTFNSPQSVHEILSHDKTVERNRTMLPMIEARQYGQNLGIIFSSSEPWQKMRRFTIRTLRDFGFGKAASMDVAIAEELEKFTDHLKNLMSKDGVVQAGSETSSKTMSFAMLYLLTHQNIQEKVQKELDEVVGKGQEVTMEEKGRLPYTQAVVLESLRYSVVVPFPPARQASDDFYFHDYFIKKGAIIMPNLEAVHFDEALWGDPKNFRPERFLKKDMTINSELANKLVHFGGGKRVCLGQNLAESTIFVYFANILSKFQLVKVAGDPEPTTVPEQGMSYSPQPFRVIFKSRK</sequence>
<comment type="subcellular location">
    <subcellularLocation>
        <location evidence="3">Endoplasmic reticulum membrane</location>
        <topology evidence="3">Peripheral membrane protein</topology>
    </subcellularLocation>
    <subcellularLocation>
        <location evidence="2">Microsome membrane</location>
        <topology evidence="2">Peripheral membrane protein</topology>
    </subcellularLocation>
</comment>
<dbReference type="InterPro" id="IPR036396">
    <property type="entry name" value="Cyt_P450_sf"/>
</dbReference>
<dbReference type="PANTHER" id="PTHR24300">
    <property type="entry name" value="CYTOCHROME P450 508A4-RELATED"/>
    <property type="match status" value="1"/>
</dbReference>
<gene>
    <name evidence="10" type="ORF">ODALV1_LOCUS31461</name>
</gene>
<organism evidence="10 11">
    <name type="scientific">Orchesella dallaii</name>
    <dbReference type="NCBI Taxonomy" id="48710"/>
    <lineage>
        <taxon>Eukaryota</taxon>
        <taxon>Metazoa</taxon>
        <taxon>Ecdysozoa</taxon>
        <taxon>Arthropoda</taxon>
        <taxon>Hexapoda</taxon>
        <taxon>Collembola</taxon>
        <taxon>Entomobryomorpha</taxon>
        <taxon>Entomobryoidea</taxon>
        <taxon>Orchesellidae</taxon>
        <taxon>Orchesellinae</taxon>
        <taxon>Orchesella</taxon>
    </lineage>
</organism>
<feature type="transmembrane region" description="Helical" evidence="9">
    <location>
        <begin position="21"/>
        <end position="41"/>
    </location>
</feature>
<accession>A0ABP1S9Q5</accession>
<dbReference type="InterPro" id="IPR002403">
    <property type="entry name" value="Cyt_P450_E_grp-IV"/>
</dbReference>
<dbReference type="EMBL" id="CAXLJM020000172">
    <property type="protein sequence ID" value="CAL8148565.1"/>
    <property type="molecule type" value="Genomic_DNA"/>
</dbReference>
<keyword evidence="9" id="KW-1133">Transmembrane helix</keyword>
<evidence type="ECO:0000256" key="4">
    <source>
        <dbReference type="ARBA" id="ARBA00010617"/>
    </source>
</evidence>
<keyword evidence="9" id="KW-0812">Transmembrane</keyword>
<keyword evidence="8" id="KW-0349">Heme</keyword>
<comment type="function">
    <text evidence="1">May be involved in the metabolism of insect hormones and in the breakdown of synthetic insecticides.</text>
</comment>
<dbReference type="Proteomes" id="UP001642540">
    <property type="component" value="Unassembled WGS sequence"/>
</dbReference>
<proteinExistence type="inferred from homology"/>
<protein>
    <submittedName>
        <fullName evidence="10">Uncharacterized protein</fullName>
    </submittedName>
</protein>
<name>A0ABP1S9Q5_9HEXA</name>
<comment type="caution">
    <text evidence="10">The sequence shown here is derived from an EMBL/GenBank/DDBJ whole genome shotgun (WGS) entry which is preliminary data.</text>
</comment>
<comment type="similarity">
    <text evidence="4 8">Belongs to the cytochrome P450 family.</text>
</comment>
<evidence type="ECO:0000313" key="11">
    <source>
        <dbReference type="Proteomes" id="UP001642540"/>
    </source>
</evidence>
<dbReference type="Pfam" id="PF00067">
    <property type="entry name" value="p450"/>
    <property type="match status" value="2"/>
</dbReference>
<evidence type="ECO:0000256" key="8">
    <source>
        <dbReference type="RuleBase" id="RU000461"/>
    </source>
</evidence>
<keyword evidence="9" id="KW-0472">Membrane</keyword>
<keyword evidence="7 8" id="KW-0503">Monooxygenase</keyword>
<evidence type="ECO:0000256" key="5">
    <source>
        <dbReference type="ARBA" id="ARBA00022723"/>
    </source>
</evidence>
<evidence type="ECO:0000256" key="2">
    <source>
        <dbReference type="ARBA" id="ARBA00004174"/>
    </source>
</evidence>
<dbReference type="PRINTS" id="PR00465">
    <property type="entry name" value="EP450IV"/>
</dbReference>
<dbReference type="PROSITE" id="PS00086">
    <property type="entry name" value="CYTOCHROME_P450"/>
    <property type="match status" value="1"/>
</dbReference>
<evidence type="ECO:0000256" key="1">
    <source>
        <dbReference type="ARBA" id="ARBA00003690"/>
    </source>
</evidence>
<keyword evidence="5 8" id="KW-0479">Metal-binding</keyword>
<keyword evidence="11" id="KW-1185">Reference proteome</keyword>
<evidence type="ECO:0000256" key="3">
    <source>
        <dbReference type="ARBA" id="ARBA00004406"/>
    </source>
</evidence>
<dbReference type="InterPro" id="IPR050182">
    <property type="entry name" value="Cytochrome_P450_fam2"/>
</dbReference>
<dbReference type="InterPro" id="IPR001128">
    <property type="entry name" value="Cyt_P450"/>
</dbReference>